<dbReference type="Pfam" id="PF12796">
    <property type="entry name" value="Ank_2"/>
    <property type="match status" value="1"/>
</dbReference>
<dbReference type="AlphaFoldDB" id="A0AAD3NU82"/>
<evidence type="ECO:0000313" key="3">
    <source>
        <dbReference type="EMBL" id="GLJ59596.1"/>
    </source>
</evidence>
<dbReference type="Gene3D" id="1.25.40.20">
    <property type="entry name" value="Ankyrin repeat-containing domain"/>
    <property type="match status" value="1"/>
</dbReference>
<evidence type="ECO:0000313" key="4">
    <source>
        <dbReference type="Proteomes" id="UP001234787"/>
    </source>
</evidence>
<organism evidence="3 4">
    <name type="scientific">Cryptomeria japonica</name>
    <name type="common">Japanese cedar</name>
    <name type="synonym">Cupressus japonica</name>
    <dbReference type="NCBI Taxonomy" id="3369"/>
    <lineage>
        <taxon>Eukaryota</taxon>
        <taxon>Viridiplantae</taxon>
        <taxon>Streptophyta</taxon>
        <taxon>Embryophyta</taxon>
        <taxon>Tracheophyta</taxon>
        <taxon>Spermatophyta</taxon>
        <taxon>Pinopsida</taxon>
        <taxon>Pinidae</taxon>
        <taxon>Conifers II</taxon>
        <taxon>Cupressales</taxon>
        <taxon>Cupressaceae</taxon>
        <taxon>Cryptomeria</taxon>
    </lineage>
</organism>
<dbReference type="InterPro" id="IPR036770">
    <property type="entry name" value="Ankyrin_rpt-contain_sf"/>
</dbReference>
<dbReference type="SUPFAM" id="SSF48403">
    <property type="entry name" value="Ankyrin repeat"/>
    <property type="match status" value="1"/>
</dbReference>
<dbReference type="InterPro" id="IPR002110">
    <property type="entry name" value="Ankyrin_rpt"/>
</dbReference>
<dbReference type="GO" id="GO:0005886">
    <property type="term" value="C:plasma membrane"/>
    <property type="evidence" value="ECO:0007669"/>
    <property type="project" value="TreeGrafter"/>
</dbReference>
<keyword evidence="4" id="KW-1185">Reference proteome</keyword>
<dbReference type="Proteomes" id="UP001234787">
    <property type="component" value="Unassembled WGS sequence"/>
</dbReference>
<proteinExistence type="predicted"/>
<keyword evidence="1" id="KW-0677">Repeat</keyword>
<evidence type="ECO:0000256" key="2">
    <source>
        <dbReference type="ARBA" id="ARBA00023043"/>
    </source>
</evidence>
<dbReference type="SMART" id="SM00248">
    <property type="entry name" value="ANK"/>
    <property type="match status" value="3"/>
</dbReference>
<evidence type="ECO:0000256" key="1">
    <source>
        <dbReference type="ARBA" id="ARBA00022737"/>
    </source>
</evidence>
<dbReference type="PANTHER" id="PTHR24186:SF38">
    <property type="entry name" value="ANKYRIN REPEAT FAMILY PROTEIN"/>
    <property type="match status" value="1"/>
</dbReference>
<dbReference type="EMBL" id="BSEH01001117">
    <property type="protein sequence ID" value="GLJ59596.1"/>
    <property type="molecule type" value="Genomic_DNA"/>
</dbReference>
<protein>
    <submittedName>
        <fullName evidence="3">Uncharacterized protein</fullName>
    </submittedName>
</protein>
<dbReference type="PANTHER" id="PTHR24186">
    <property type="entry name" value="PROTEIN PHOSPHATASE 1 REGULATORY SUBUNIT"/>
    <property type="match status" value="1"/>
</dbReference>
<comment type="caution">
    <text evidence="3">The sequence shown here is derived from an EMBL/GenBank/DDBJ whole genome shotgun (WGS) entry which is preliminary data.</text>
</comment>
<sequence>MIVVFTHYRLFVLDEVKRILDSPHPEELLNVKDQHGNAPLDIAVRINYVHIIRQLTEEKVWEKLCGIWKKHCVCTNEDGETPICMGAKLGHREAVKELIEIRPDAVEIPNSCGMNVLHLAAQVSQMRIVDYLNGYWKETKKMVISLLNIRGIKKGAFNEAGLTAVDIARQNTEYHESYEIIALLANYPAKSKPFLYSAPKVSAQKYENAINMVHKTYDDRRNSELVIAVQVKSNQIEMA</sequence>
<name>A0AAD3NU82_CRYJA</name>
<reference evidence="3" key="1">
    <citation type="submission" date="2022-12" db="EMBL/GenBank/DDBJ databases">
        <title>Chromosome-Level Genome Assembly of Japanese Cedar (Cryptomeriajaponica D. Don).</title>
        <authorList>
            <person name="Fujino T."/>
            <person name="Yamaguchi K."/>
            <person name="Yokoyama T."/>
            <person name="Hamanaka T."/>
            <person name="Harazono Y."/>
            <person name="Kamada H."/>
            <person name="Kobayashi W."/>
            <person name="Ujino-Ihara T."/>
            <person name="Uchiyama K."/>
            <person name="Matsumoto A."/>
            <person name="Izuno A."/>
            <person name="Tsumura Y."/>
            <person name="Toyoda A."/>
            <person name="Shigenobu S."/>
            <person name="Moriguchi Y."/>
            <person name="Ueno S."/>
            <person name="Kasahara M."/>
        </authorList>
    </citation>
    <scope>NUCLEOTIDE SEQUENCE</scope>
</reference>
<gene>
    <name evidence="3" type="ORF">SUGI_1515420</name>
</gene>
<keyword evidence="2" id="KW-0040">ANK repeat</keyword>
<accession>A0AAD3NU82</accession>